<protein>
    <submittedName>
        <fullName evidence="2">Predicted membrane protein</fullName>
    </submittedName>
</protein>
<keyword evidence="1" id="KW-0812">Transmembrane</keyword>
<dbReference type="AlphaFoldDB" id="A0A174YQP4"/>
<feature type="transmembrane region" description="Helical" evidence="1">
    <location>
        <begin position="393"/>
        <end position="413"/>
    </location>
</feature>
<keyword evidence="1" id="KW-0472">Membrane</keyword>
<dbReference type="InterPro" id="IPR018580">
    <property type="entry name" value="Uncharacterised_YfhO"/>
</dbReference>
<dbReference type="RefSeq" id="WP_055214848.1">
    <property type="nucleotide sequence ID" value="NZ_CZBU01000002.1"/>
</dbReference>
<evidence type="ECO:0000313" key="3">
    <source>
        <dbReference type="Proteomes" id="UP000095621"/>
    </source>
</evidence>
<dbReference type="EMBL" id="CZBU01000002">
    <property type="protein sequence ID" value="CUQ76002.1"/>
    <property type="molecule type" value="Genomic_DNA"/>
</dbReference>
<gene>
    <name evidence="2" type="ORF">ERS852490_00819</name>
</gene>
<feature type="transmembrane region" description="Helical" evidence="1">
    <location>
        <begin position="217"/>
        <end position="236"/>
    </location>
</feature>
<feature type="transmembrane region" description="Helical" evidence="1">
    <location>
        <begin position="21"/>
        <end position="43"/>
    </location>
</feature>
<feature type="transmembrane region" description="Helical" evidence="1">
    <location>
        <begin position="444"/>
        <end position="460"/>
    </location>
</feature>
<sequence>MAEMKSKLQDFYKRLDSRKSTYFLAYSVIFAILAIGVFSFYFFTRKTFIWEVDGWEQHYKSLIYYSQYLRDFFKNIFINHQFVIPQWDFAIGEGSDVIGTFHYYVIGDPFTFFCFLFPAKYMYIFYEAMILLRIYLSGIAFSMLCFYTGHKKRYVLPGAVAYAFCYWAIYNAVRHPFFLNPLLYYPLLILGVEKIIREKKMWLFTITVAVAAMSNFYFFYMLVFTTIIYVIVRFIFCYGKNVKMWGKGILRLAVSSVTGLCMAAIVFLPVLHVFLSDSRFNTPNKMGLVYPFSYYAKLPGLFIVEGDNFWTCMGFAVPVLLAVLLMFKSRRKYTMLKTYFIISAVMICIPFFGQAMNGFSYMCNRWIYSFALLCAYILVCMMPRLITLERKEIRFIGIALTIYFVVCMCVKYSRNGKLISAVAIGVILLIGLSIKNVNEYNRCMMVTVAVMLAALANGIWKNASFGENYAAQCISVKMAQEDVFGSEKELISKDAEDTDFIRYSGSGLSYNMNCITGISSSNLYWTLTNPYVSKFRYDCAIRLDTLLPHKYTGYDDRSSLITLSSASKYLVSKTGGLVPYGFTYESENDDYVMYNNDNELPLGFTYDKAVNKREWEGLSAVDKQKAMLQAVVIDRSGKYTREVLPDRVSVKDLSYDSQIKDYTMDYDAKEVQCTDNTFAVTKAGARVTFNFTGSGAGETYFNINGLDYEGAAQFQLYFGKRKFDPLDLYSKADWKELSHNEKKKIFKNFIYWTQSTSSVKLGITTDTGVTKSMNYFTSDYSYYSNQHDFSVNMGYSEENVTSVTVTFQKIGVYSYDDIQIVCQPMDSYTDEINTLKENVLTDVELGNNKVTGQITLDRNKYLCLTIPYSKGWKVYVDGERQKLYNANGQYMAVYLTSGTHNVTLKYSTPLLKEGALVSLAGVAIFAMQFVINKRKKRE</sequence>
<dbReference type="Proteomes" id="UP000095621">
    <property type="component" value="Unassembled WGS sequence"/>
</dbReference>
<evidence type="ECO:0000256" key="1">
    <source>
        <dbReference type="SAM" id="Phobius"/>
    </source>
</evidence>
<feature type="transmembrane region" description="Helical" evidence="1">
    <location>
        <begin position="123"/>
        <end position="147"/>
    </location>
</feature>
<evidence type="ECO:0000313" key="2">
    <source>
        <dbReference type="EMBL" id="CUQ76002.1"/>
    </source>
</evidence>
<feature type="transmembrane region" description="Helical" evidence="1">
    <location>
        <begin position="308"/>
        <end position="327"/>
    </location>
</feature>
<proteinExistence type="predicted"/>
<feature type="transmembrane region" description="Helical" evidence="1">
    <location>
        <begin position="366"/>
        <end position="386"/>
    </location>
</feature>
<feature type="transmembrane region" description="Helical" evidence="1">
    <location>
        <begin position="154"/>
        <end position="173"/>
    </location>
</feature>
<dbReference type="Pfam" id="PF09586">
    <property type="entry name" value="YfhO"/>
    <property type="match status" value="1"/>
</dbReference>
<feature type="transmembrane region" description="Helical" evidence="1">
    <location>
        <begin position="914"/>
        <end position="931"/>
    </location>
</feature>
<feature type="transmembrane region" description="Helical" evidence="1">
    <location>
        <begin position="419"/>
        <end position="437"/>
    </location>
</feature>
<dbReference type="PANTHER" id="PTHR38454">
    <property type="entry name" value="INTEGRAL MEMBRANE PROTEIN-RELATED"/>
    <property type="match status" value="1"/>
</dbReference>
<dbReference type="OrthoDB" id="9815466at2"/>
<accession>A0A174YQP4</accession>
<feature type="transmembrane region" description="Helical" evidence="1">
    <location>
        <begin position="339"/>
        <end position="360"/>
    </location>
</feature>
<feature type="transmembrane region" description="Helical" evidence="1">
    <location>
        <begin position="248"/>
        <end position="275"/>
    </location>
</feature>
<keyword evidence="1" id="KW-1133">Transmembrane helix</keyword>
<dbReference type="PANTHER" id="PTHR38454:SF1">
    <property type="entry name" value="INTEGRAL MEMBRANE PROTEIN"/>
    <property type="match status" value="1"/>
</dbReference>
<name>A0A174YQP4_9FIRM</name>
<reference evidence="2 3" key="1">
    <citation type="submission" date="2015-09" db="EMBL/GenBank/DDBJ databases">
        <authorList>
            <consortium name="Pathogen Informatics"/>
        </authorList>
    </citation>
    <scope>NUCLEOTIDE SEQUENCE [LARGE SCALE GENOMIC DNA]</scope>
    <source>
        <strain evidence="2 3">2789STDY5834875</strain>
    </source>
</reference>
<organism evidence="2 3">
    <name type="scientific">Lachnospira eligens</name>
    <dbReference type="NCBI Taxonomy" id="39485"/>
    <lineage>
        <taxon>Bacteria</taxon>
        <taxon>Bacillati</taxon>
        <taxon>Bacillota</taxon>
        <taxon>Clostridia</taxon>
        <taxon>Lachnospirales</taxon>
        <taxon>Lachnospiraceae</taxon>
        <taxon>Lachnospira</taxon>
    </lineage>
</organism>